<dbReference type="Proteomes" id="UP000229385">
    <property type="component" value="Unassembled WGS sequence"/>
</dbReference>
<dbReference type="CDD" id="cd04470">
    <property type="entry name" value="S1_EF-P_repeat_1"/>
    <property type="match status" value="1"/>
</dbReference>
<evidence type="ECO:0000256" key="6">
    <source>
        <dbReference type="ARBA" id="ARBA00022917"/>
    </source>
</evidence>
<dbReference type="SUPFAM" id="SSF50104">
    <property type="entry name" value="Translation proteins SH3-like domain"/>
    <property type="match status" value="1"/>
</dbReference>
<dbReference type="Gene3D" id="2.40.50.140">
    <property type="entry name" value="Nucleic acid-binding proteins"/>
    <property type="match status" value="2"/>
</dbReference>
<keyword evidence="6 7" id="KW-0648">Protein biosynthesis</keyword>
<dbReference type="GO" id="GO:0005829">
    <property type="term" value="C:cytosol"/>
    <property type="evidence" value="ECO:0007669"/>
    <property type="project" value="UniProtKB-ARBA"/>
</dbReference>
<comment type="caution">
    <text evidence="12">The sequence shown here is derived from an EMBL/GenBank/DDBJ whole genome shotgun (WGS) entry which is preliminary data.</text>
</comment>
<dbReference type="FunFam" id="2.30.30.30:FF:000003">
    <property type="entry name" value="Elongation factor P"/>
    <property type="match status" value="1"/>
</dbReference>
<dbReference type="PANTHER" id="PTHR30053:SF12">
    <property type="entry name" value="ELONGATION FACTOR P (EF-P) FAMILY PROTEIN"/>
    <property type="match status" value="1"/>
</dbReference>
<feature type="domain" description="Elongation factor P C-terminal" evidence="10">
    <location>
        <begin position="129"/>
        <end position="185"/>
    </location>
</feature>
<dbReference type="NCBIfam" id="NF001810">
    <property type="entry name" value="PRK00529.1"/>
    <property type="match status" value="1"/>
</dbReference>
<organism evidence="12 13">
    <name type="scientific">Candidatus Uhrbacteria bacterium CG_4_9_14_3_um_filter_50_9</name>
    <dbReference type="NCBI Taxonomy" id="1975035"/>
    <lineage>
        <taxon>Bacteria</taxon>
        <taxon>Candidatus Uhriibacteriota</taxon>
    </lineage>
</organism>
<dbReference type="InterPro" id="IPR013185">
    <property type="entry name" value="Transl_elong_KOW-like"/>
</dbReference>
<reference evidence="13" key="1">
    <citation type="submission" date="2017-09" db="EMBL/GenBank/DDBJ databases">
        <title>Depth-based differentiation of microbial function through sediment-hosted aquifers and enrichment of novel symbionts in the deep terrestrial subsurface.</title>
        <authorList>
            <person name="Probst A.J."/>
            <person name="Ladd B."/>
            <person name="Jarett J.K."/>
            <person name="Geller-Mcgrath D.E."/>
            <person name="Sieber C.M.K."/>
            <person name="Emerson J.B."/>
            <person name="Anantharaman K."/>
            <person name="Thomas B.C."/>
            <person name="Malmstrom R."/>
            <person name="Stieglmeier M."/>
            <person name="Klingl A."/>
            <person name="Woyke T."/>
            <person name="Ryan C.M."/>
            <person name="Banfield J.F."/>
        </authorList>
    </citation>
    <scope>NUCLEOTIDE SEQUENCE [LARGE SCALE GENOMIC DNA]</scope>
</reference>
<evidence type="ECO:0000313" key="12">
    <source>
        <dbReference type="EMBL" id="PJA45588.1"/>
    </source>
</evidence>
<keyword evidence="5 7" id="KW-0251">Elongation factor</keyword>
<dbReference type="Pfam" id="PF09285">
    <property type="entry name" value="Elong-fact-P_C"/>
    <property type="match status" value="1"/>
</dbReference>
<evidence type="ECO:0000256" key="7">
    <source>
        <dbReference type="HAMAP-Rule" id="MF_00141"/>
    </source>
</evidence>
<evidence type="ECO:0000256" key="1">
    <source>
        <dbReference type="ARBA" id="ARBA00004496"/>
    </source>
</evidence>
<dbReference type="InterPro" id="IPR001059">
    <property type="entry name" value="Transl_elong_P/YeiP_cen"/>
</dbReference>
<dbReference type="PROSITE" id="PS01275">
    <property type="entry name" value="EFP"/>
    <property type="match status" value="1"/>
</dbReference>
<evidence type="ECO:0000256" key="9">
    <source>
        <dbReference type="RuleBase" id="RU004389"/>
    </source>
</evidence>
<dbReference type="Pfam" id="PF01132">
    <property type="entry name" value="EFP"/>
    <property type="match status" value="1"/>
</dbReference>
<dbReference type="GO" id="GO:0043043">
    <property type="term" value="P:peptide biosynthetic process"/>
    <property type="evidence" value="ECO:0007669"/>
    <property type="project" value="InterPro"/>
</dbReference>
<dbReference type="PANTHER" id="PTHR30053">
    <property type="entry name" value="ELONGATION FACTOR P"/>
    <property type="match status" value="1"/>
</dbReference>
<proteinExistence type="inferred from homology"/>
<dbReference type="FunFam" id="2.40.50.140:FF:000009">
    <property type="entry name" value="Elongation factor P"/>
    <property type="match status" value="1"/>
</dbReference>
<comment type="function">
    <text evidence="7">Involved in peptide bond synthesis. Stimulates efficient translation and peptide-bond synthesis on native or reconstituted 70S ribosomes in vitro. Probably functions indirectly by altering the affinity of the ribosome for aminoacyl-tRNA, thus increasing their reactivity as acceptors for peptidyl transferase.</text>
</comment>
<dbReference type="Pfam" id="PF08207">
    <property type="entry name" value="EFP_N"/>
    <property type="match status" value="1"/>
</dbReference>
<evidence type="ECO:0000259" key="11">
    <source>
        <dbReference type="SMART" id="SM01185"/>
    </source>
</evidence>
<evidence type="ECO:0000256" key="2">
    <source>
        <dbReference type="ARBA" id="ARBA00004815"/>
    </source>
</evidence>
<dbReference type="SMART" id="SM01185">
    <property type="entry name" value="EFP"/>
    <property type="match status" value="1"/>
</dbReference>
<gene>
    <name evidence="7 12" type="primary">efp</name>
    <name evidence="12" type="ORF">CO174_02695</name>
</gene>
<dbReference type="FunFam" id="2.40.50.140:FF:000004">
    <property type="entry name" value="Elongation factor P"/>
    <property type="match status" value="1"/>
</dbReference>
<evidence type="ECO:0000259" key="10">
    <source>
        <dbReference type="SMART" id="SM00841"/>
    </source>
</evidence>
<dbReference type="EMBL" id="PFWU01000030">
    <property type="protein sequence ID" value="PJA45588.1"/>
    <property type="molecule type" value="Genomic_DNA"/>
</dbReference>
<evidence type="ECO:0000256" key="4">
    <source>
        <dbReference type="ARBA" id="ARBA00022490"/>
    </source>
</evidence>
<comment type="similarity">
    <text evidence="3 7 9">Belongs to the elongation factor P family.</text>
</comment>
<dbReference type="InterPro" id="IPR013852">
    <property type="entry name" value="Transl_elong_P/YeiP_CS"/>
</dbReference>
<dbReference type="GO" id="GO:0003746">
    <property type="term" value="F:translation elongation factor activity"/>
    <property type="evidence" value="ECO:0007669"/>
    <property type="project" value="UniProtKB-UniRule"/>
</dbReference>
<dbReference type="NCBIfam" id="TIGR00038">
    <property type="entry name" value="efp"/>
    <property type="match status" value="1"/>
</dbReference>
<evidence type="ECO:0000256" key="3">
    <source>
        <dbReference type="ARBA" id="ARBA00009479"/>
    </source>
</evidence>
<protein>
    <recommendedName>
        <fullName evidence="7 8">Elongation factor P</fullName>
        <shortName evidence="7">EF-P</shortName>
    </recommendedName>
</protein>
<name>A0A2M7XCH3_9BACT</name>
<dbReference type="InterPro" id="IPR020599">
    <property type="entry name" value="Transl_elong_fac_P/YeiP"/>
</dbReference>
<dbReference type="InterPro" id="IPR012340">
    <property type="entry name" value="NA-bd_OB-fold"/>
</dbReference>
<dbReference type="Gene3D" id="2.30.30.30">
    <property type="match status" value="1"/>
</dbReference>
<comment type="pathway">
    <text evidence="2 7">Protein biosynthesis; polypeptide chain elongation.</text>
</comment>
<feature type="domain" description="Translation elongation factor P/YeiP central" evidence="11">
    <location>
        <begin position="67"/>
        <end position="121"/>
    </location>
</feature>
<dbReference type="UniPathway" id="UPA00345"/>
<dbReference type="SUPFAM" id="SSF50249">
    <property type="entry name" value="Nucleic acid-binding proteins"/>
    <property type="match status" value="2"/>
</dbReference>
<evidence type="ECO:0000256" key="8">
    <source>
        <dbReference type="NCBIfam" id="TIGR00038"/>
    </source>
</evidence>
<dbReference type="InterPro" id="IPR008991">
    <property type="entry name" value="Translation_prot_SH3-like_sf"/>
</dbReference>
<dbReference type="SMART" id="SM00841">
    <property type="entry name" value="Elong-fact-P_C"/>
    <property type="match status" value="1"/>
</dbReference>
<evidence type="ECO:0000256" key="5">
    <source>
        <dbReference type="ARBA" id="ARBA00022768"/>
    </source>
</evidence>
<dbReference type="InterPro" id="IPR014722">
    <property type="entry name" value="Rib_uL2_dom2"/>
</dbReference>
<comment type="subcellular location">
    <subcellularLocation>
        <location evidence="1 7">Cytoplasm</location>
    </subcellularLocation>
</comment>
<dbReference type="HAMAP" id="MF_00141">
    <property type="entry name" value="EF_P"/>
    <property type="match status" value="1"/>
</dbReference>
<dbReference type="AlphaFoldDB" id="A0A2M7XCH3"/>
<evidence type="ECO:0000313" key="13">
    <source>
        <dbReference type="Proteomes" id="UP000229385"/>
    </source>
</evidence>
<accession>A0A2M7XCH3</accession>
<dbReference type="PIRSF" id="PIRSF005901">
    <property type="entry name" value="EF-P"/>
    <property type="match status" value="1"/>
</dbReference>
<dbReference type="InterPro" id="IPR011768">
    <property type="entry name" value="Transl_elongation_fac_P"/>
</dbReference>
<keyword evidence="4 7" id="KW-0963">Cytoplasm</keyword>
<dbReference type="InterPro" id="IPR015365">
    <property type="entry name" value="Elong-fact-P_C"/>
</dbReference>
<sequence>MPSPNDIKKGTIINKGGDLWLIVDFQRVSPGKGGSFVRTKMKNLKTGKVNEENMKASETLTFEDVNYKKMQFLFSDGHLFTFMDNQNYEQVAIGADEIESAIPYLKEGLEVKVAMHNGAAMTIELPQKIQYSVVYTEPAVKGDTASGNVLKDAELDNGLKVRVPSFINQGDEILINTDSGDYTERVSK</sequence>